<gene>
    <name evidence="3" type="ORF">MKK02DRAFT_41924</name>
</gene>
<dbReference type="PROSITE" id="PS50172">
    <property type="entry name" value="BRCT"/>
    <property type="match status" value="1"/>
</dbReference>
<feature type="compositionally biased region" description="Acidic residues" evidence="1">
    <location>
        <begin position="1125"/>
        <end position="1141"/>
    </location>
</feature>
<feature type="compositionally biased region" description="Polar residues" evidence="1">
    <location>
        <begin position="384"/>
        <end position="406"/>
    </location>
</feature>
<dbReference type="InterPro" id="IPR036420">
    <property type="entry name" value="BRCT_dom_sf"/>
</dbReference>
<dbReference type="AlphaFoldDB" id="A0AA38LYE8"/>
<dbReference type="SUPFAM" id="SSF52113">
    <property type="entry name" value="BRCT domain"/>
    <property type="match status" value="1"/>
</dbReference>
<dbReference type="InterPro" id="IPR001357">
    <property type="entry name" value="BRCT_dom"/>
</dbReference>
<evidence type="ECO:0000259" key="2">
    <source>
        <dbReference type="PROSITE" id="PS50172"/>
    </source>
</evidence>
<feature type="compositionally biased region" description="Acidic residues" evidence="1">
    <location>
        <begin position="271"/>
        <end position="280"/>
    </location>
</feature>
<dbReference type="GeneID" id="77730978"/>
<dbReference type="EMBL" id="JAKWFO010000002">
    <property type="protein sequence ID" value="KAI9638896.1"/>
    <property type="molecule type" value="Genomic_DNA"/>
</dbReference>
<accession>A0AA38LYE8</accession>
<dbReference type="Proteomes" id="UP001164286">
    <property type="component" value="Unassembled WGS sequence"/>
</dbReference>
<proteinExistence type="predicted"/>
<keyword evidence="4" id="KW-1185">Reference proteome</keyword>
<protein>
    <recommendedName>
        <fullName evidence="2">BRCT domain-containing protein</fullName>
    </recommendedName>
</protein>
<feature type="compositionally biased region" description="Basic residues" evidence="1">
    <location>
        <begin position="207"/>
        <end position="216"/>
    </location>
</feature>
<organism evidence="3 4">
    <name type="scientific">Dioszegia hungarica</name>
    <dbReference type="NCBI Taxonomy" id="4972"/>
    <lineage>
        <taxon>Eukaryota</taxon>
        <taxon>Fungi</taxon>
        <taxon>Dikarya</taxon>
        <taxon>Basidiomycota</taxon>
        <taxon>Agaricomycotina</taxon>
        <taxon>Tremellomycetes</taxon>
        <taxon>Tremellales</taxon>
        <taxon>Bulleribasidiaceae</taxon>
        <taxon>Dioszegia</taxon>
    </lineage>
</organism>
<dbReference type="RefSeq" id="XP_052948673.1">
    <property type="nucleotide sequence ID" value="XM_053091773.1"/>
</dbReference>
<feature type="domain" description="BRCT" evidence="2">
    <location>
        <begin position="420"/>
        <end position="513"/>
    </location>
</feature>
<evidence type="ECO:0000313" key="3">
    <source>
        <dbReference type="EMBL" id="KAI9638896.1"/>
    </source>
</evidence>
<name>A0AA38LYE8_9TREE</name>
<sequence>MSSPATALVCSLFTGNDGRRLKVWVDPRLDHQAELISSLKERGAETCSEHSEPGVRILVLHDSSTDVFDEYCHPKWLTLSRRLRYQRLVRGGAVEEWKRKTMVSDGWVVKCLAARRVLGEGDGWGGCRKGGPPSESLTTAEAASNSSSICAALSSSTVPYSASLPFISPLPIIPVPSHPASPSSIHHDIGPPNEPEPVSDEEDRAIFKRRRIRAGKRSPDGPNWAPTDAISTPRRSQGAQALSSARKPPTPPRTRRSRSKTVAFTYLVNADDSDSSDGESEFQGSDGSRGPSPAYGGASRIVRSASTSPQPPANDYGRTRSEKARESGSSSIQAGGGLITQHHGSLSAPSTPPAESDPANDSESISAYPTRAVSGSAPRRLPRSASQASSAVPQTVTSRSLHSGSETGRILPPWQTMSEKPPHLLGGLRLFVETGVPGRRRLVRNIRYSGGKYVRQISDATHALFGAWLAYAKKDRSDLMETASKLPVICVGFEWLEDSWEAGELLLAEDYDCSGETTFIRRVPDTRKQLELTVEKLSQLFAQAQDEHLTTGASHVDLARALMKKHATYSLAAWMNQYRDWRSRKGRFDPDAVTPTATVQELDEILRHAHVMAWTAKKGIRDVVAYLFKKLPEQTEETWERTYRCWREHEGWSRLLEDQDDHVQYSHLFPSYIRQVEQGATLGDIADALAINYPEYDFDSSEWNRQFGNWLRRQRPAPKTVEMPQEPKLDYAVRRRVLHGELAKVFKANFDSLTFTNKEVADIVAPEVGYSSNSVGLFYGEWRTRRLRFADIDIAHQFTGQGQSRDEYYALPADRQLNMGTGGEGNGETTLRRAVGIVGTVPRPGPRILAMRVEDGPLLAQIAANHEYKSGTNSTRDGTRSRTATEDWARLFRNNFDSLSYDGKEVAHTLNAKTGYSTWTLMQLYSMWKNSTARFSNNPRQLAFTGLGSKAPQPPPVTAPAPAVTDHPQLPPAKRPKVSYTLEEEQNMALYAYGRLPQKSTKISDWQAFAAEHSHRTVQHWSARYRAQRGRIDKLLPDNADATLAERKASRARTDATHDEDDTIPVRRCKVRKAKANETSRQRKRAGVVMGESSDEMVGAQAGEGRSDRGGVKRKRRAGVRGGSEDDGSVDGEDMEVNDLL</sequence>
<feature type="region of interest" description="Disordered" evidence="1">
    <location>
        <begin position="178"/>
        <end position="415"/>
    </location>
</feature>
<evidence type="ECO:0000256" key="1">
    <source>
        <dbReference type="SAM" id="MobiDB-lite"/>
    </source>
</evidence>
<comment type="caution">
    <text evidence="3">The sequence shown here is derived from an EMBL/GenBank/DDBJ whole genome shotgun (WGS) entry which is preliminary data.</text>
</comment>
<evidence type="ECO:0000313" key="4">
    <source>
        <dbReference type="Proteomes" id="UP001164286"/>
    </source>
</evidence>
<feature type="compositionally biased region" description="Polar residues" evidence="1">
    <location>
        <begin position="229"/>
        <end position="242"/>
    </location>
</feature>
<feature type="compositionally biased region" description="Basic and acidic residues" evidence="1">
    <location>
        <begin position="317"/>
        <end position="326"/>
    </location>
</feature>
<reference evidence="3" key="1">
    <citation type="journal article" date="2022" name="G3 (Bethesda)">
        <title>High quality genome of the basidiomycete yeast Dioszegia hungarica PDD-24b-2 isolated from cloud water.</title>
        <authorList>
            <person name="Jarrige D."/>
            <person name="Haridas S."/>
            <person name="Bleykasten-Grosshans C."/>
            <person name="Joly M."/>
            <person name="Nadalig T."/>
            <person name="Sancelme M."/>
            <person name="Vuilleumier S."/>
            <person name="Grigoriev I.V."/>
            <person name="Amato P."/>
            <person name="Bringel F."/>
        </authorList>
    </citation>
    <scope>NUCLEOTIDE SEQUENCE</scope>
    <source>
        <strain evidence="3">PDD-24b-2</strain>
    </source>
</reference>
<feature type="region of interest" description="Disordered" evidence="1">
    <location>
        <begin position="948"/>
        <end position="972"/>
    </location>
</feature>
<dbReference type="Gene3D" id="3.40.50.10190">
    <property type="entry name" value="BRCT domain"/>
    <property type="match status" value="1"/>
</dbReference>
<feature type="region of interest" description="Disordered" evidence="1">
    <location>
        <begin position="1072"/>
        <end position="1141"/>
    </location>
</feature>